<accession>A0A069SGS0</accession>
<name>A0A069SGS0_PHOVU</name>
<dbReference type="Pfam" id="PF18096">
    <property type="entry name" value="Thump_like"/>
    <property type="match status" value="1"/>
</dbReference>
<protein>
    <submittedName>
        <fullName evidence="3">Uncharacterized protein</fullName>
    </submittedName>
</protein>
<dbReference type="PATRIC" id="fig|1339352.3.peg.2801"/>
<dbReference type="SUPFAM" id="SSF53335">
    <property type="entry name" value="S-adenosyl-L-methionine-dependent methyltransferases"/>
    <property type="match status" value="1"/>
</dbReference>
<dbReference type="InterPro" id="IPR054168">
    <property type="entry name" value="PG_1098_Fer"/>
</dbReference>
<gene>
    <name evidence="3" type="ORF">M099_2910</name>
</gene>
<dbReference type="Proteomes" id="UP000027661">
    <property type="component" value="Unassembled WGS sequence"/>
</dbReference>
<dbReference type="Gene3D" id="3.40.50.150">
    <property type="entry name" value="Vaccinia Virus protein VP39"/>
    <property type="match status" value="1"/>
</dbReference>
<feature type="domain" description="THUMP-like" evidence="1">
    <location>
        <begin position="322"/>
        <end position="390"/>
    </location>
</feature>
<proteinExistence type="predicted"/>
<feature type="domain" description="PG-1098 ferredoxin-like" evidence="2">
    <location>
        <begin position="278"/>
        <end position="321"/>
    </location>
</feature>
<dbReference type="RefSeq" id="WP_032953055.1">
    <property type="nucleotide sequence ID" value="NZ_JNHM01000033.1"/>
</dbReference>
<evidence type="ECO:0000313" key="4">
    <source>
        <dbReference type="Proteomes" id="UP000027661"/>
    </source>
</evidence>
<evidence type="ECO:0000259" key="2">
    <source>
        <dbReference type="Pfam" id="PF22013"/>
    </source>
</evidence>
<evidence type="ECO:0000313" key="3">
    <source>
        <dbReference type="EMBL" id="KDS52913.1"/>
    </source>
</evidence>
<organism evidence="3 4">
    <name type="scientific">Phocaeicola vulgatus str. 3975 RP4</name>
    <dbReference type="NCBI Taxonomy" id="1339352"/>
    <lineage>
        <taxon>Bacteria</taxon>
        <taxon>Pseudomonadati</taxon>
        <taxon>Bacteroidota</taxon>
        <taxon>Bacteroidia</taxon>
        <taxon>Bacteroidales</taxon>
        <taxon>Bacteroidaceae</taxon>
        <taxon>Phocaeicola</taxon>
    </lineage>
</organism>
<reference evidence="3 4" key="1">
    <citation type="submission" date="2014-04" db="EMBL/GenBank/DDBJ databases">
        <authorList>
            <person name="Sears C."/>
            <person name="Carroll K."/>
            <person name="Sack B.R."/>
            <person name="Qadri F."/>
            <person name="Myers L.L."/>
            <person name="Chung G.-T."/>
            <person name="Escheverria P."/>
            <person name="Fraser C.M."/>
            <person name="Sadzewicz L."/>
            <person name="Shefchek K.A."/>
            <person name="Tallon L."/>
            <person name="Das S.P."/>
            <person name="Daugherty S."/>
            <person name="Mongodin E.F."/>
        </authorList>
    </citation>
    <scope>NUCLEOTIDE SEQUENCE [LARGE SCALE GENOMIC DNA]</scope>
    <source>
        <strain evidence="3 4">3975 RP4</strain>
    </source>
</reference>
<dbReference type="InterPro" id="IPR029063">
    <property type="entry name" value="SAM-dependent_MTases_sf"/>
</dbReference>
<dbReference type="Pfam" id="PF22013">
    <property type="entry name" value="PG_1098_Fer"/>
    <property type="match status" value="1"/>
</dbReference>
<dbReference type="AlphaFoldDB" id="A0A069SGS0"/>
<dbReference type="EMBL" id="JNHM01000033">
    <property type="protein sequence ID" value="KDS52913.1"/>
    <property type="molecule type" value="Genomic_DNA"/>
</dbReference>
<dbReference type="InterPro" id="IPR041497">
    <property type="entry name" value="Thump-like"/>
</dbReference>
<sequence>MEISTKTLHFIEEHREDDTRTLALQSKKYPDVDMAAAVTQIAGRQVAARKIPSWYPVSALWYPPHLSMEQCSSEATALYKASLLEGDTFADLTGGFGIDCSFISRNFKQADYVERQSGLCELALHNFPLLGLGHIRIHNRDGVSYLQEMLPVDCLFLDPARRDGHGGKTVAISDCEPDVTVLEPLLVDKAKKVMVKLSPMLDLSLALNELKTVRAVHIVAVNNECKELLLILQKESVSSEVSIHCEHIVGNGESRHYTFTLKREKTSPCLLADEVGTYLYEPNAAILKAGAFRSLTQTYPVAKLHLNSHLYTSVSLVPDFPGRRFRVEAVSGFGKKELKAFLMDMDKANITIRNFPLSVAELRKRLKLKEGGDDYIFATTLSGGQKVLIRGKKC</sequence>
<dbReference type="Gene3D" id="1.10.10.1110">
    <property type="entry name" value="Methyltransferase PG1098, N-terminal domain"/>
    <property type="match status" value="1"/>
</dbReference>
<evidence type="ECO:0000259" key="1">
    <source>
        <dbReference type="Pfam" id="PF18096"/>
    </source>
</evidence>
<comment type="caution">
    <text evidence="3">The sequence shown here is derived from an EMBL/GenBank/DDBJ whole genome shotgun (WGS) entry which is preliminary data.</text>
</comment>